<dbReference type="RefSeq" id="WP_339960567.1">
    <property type="nucleotide sequence ID" value="NZ_JAWMWH010000001.1"/>
</dbReference>
<keyword evidence="1 3" id="KW-0489">Methyltransferase</keyword>
<comment type="caution">
    <text evidence="3">The sequence shown here is derived from an EMBL/GenBank/DDBJ whole genome shotgun (WGS) entry which is preliminary data.</text>
</comment>
<dbReference type="Proteomes" id="UP001370590">
    <property type="component" value="Unassembled WGS sequence"/>
</dbReference>
<dbReference type="GO" id="GO:0052913">
    <property type="term" value="F:16S rRNA (guanine(966)-N(2))-methyltransferase activity"/>
    <property type="evidence" value="ECO:0007669"/>
    <property type="project" value="UniProtKB-EC"/>
</dbReference>
<gene>
    <name evidence="3" type="primary">rsmD</name>
    <name evidence="3" type="ORF">R4146_06270</name>
</gene>
<accession>A0ABU8SMH4</accession>
<dbReference type="PIRSF" id="PIRSF004553">
    <property type="entry name" value="CHP00095"/>
    <property type="match status" value="1"/>
</dbReference>
<dbReference type="Gene3D" id="3.40.50.150">
    <property type="entry name" value="Vaccinia Virus protein VP39"/>
    <property type="match status" value="1"/>
</dbReference>
<dbReference type="InterPro" id="IPR004398">
    <property type="entry name" value="RNA_MeTrfase_RsmD"/>
</dbReference>
<protein>
    <submittedName>
        <fullName evidence="3">16S rRNA (Guanine(966)-N(2))-methyltransferase RsmD</fullName>
        <ecNumber evidence="3">2.1.1.171</ecNumber>
    </submittedName>
</protein>
<proteinExistence type="predicted"/>
<dbReference type="PANTHER" id="PTHR43542">
    <property type="entry name" value="METHYLTRANSFERASE"/>
    <property type="match status" value="1"/>
</dbReference>
<dbReference type="EMBL" id="JAWMWH010000001">
    <property type="protein sequence ID" value="MEJ6400765.1"/>
    <property type="molecule type" value="Genomic_DNA"/>
</dbReference>
<name>A0ABU8SMH4_9LACO</name>
<evidence type="ECO:0000313" key="4">
    <source>
        <dbReference type="Proteomes" id="UP001370590"/>
    </source>
</evidence>
<evidence type="ECO:0000313" key="3">
    <source>
        <dbReference type="EMBL" id="MEJ6400765.1"/>
    </source>
</evidence>
<dbReference type="NCBIfam" id="TIGR00095">
    <property type="entry name" value="16S rRNA (guanine(966)-N(2))-methyltransferase RsmD"/>
    <property type="match status" value="1"/>
</dbReference>
<keyword evidence="4" id="KW-1185">Reference proteome</keyword>
<organism evidence="3 4">
    <name type="scientific">Nicoliella lavandulae</name>
    <dbReference type="NCBI Taxonomy" id="3082954"/>
    <lineage>
        <taxon>Bacteria</taxon>
        <taxon>Bacillati</taxon>
        <taxon>Bacillota</taxon>
        <taxon>Bacilli</taxon>
        <taxon>Lactobacillales</taxon>
        <taxon>Lactobacillaceae</taxon>
        <taxon>Nicoliella</taxon>
    </lineage>
</organism>
<evidence type="ECO:0000256" key="1">
    <source>
        <dbReference type="ARBA" id="ARBA00022603"/>
    </source>
</evidence>
<dbReference type="PANTHER" id="PTHR43542:SF1">
    <property type="entry name" value="METHYLTRANSFERASE"/>
    <property type="match status" value="1"/>
</dbReference>
<dbReference type="EC" id="2.1.1.171" evidence="3"/>
<dbReference type="InterPro" id="IPR029063">
    <property type="entry name" value="SAM-dependent_MTases_sf"/>
</dbReference>
<dbReference type="InterPro" id="IPR002052">
    <property type="entry name" value="DNA_methylase_N6_adenine_CS"/>
</dbReference>
<sequence length="187" mass="21046">MRVISGKYGKRSLKAVPGRLTRPTTDKVKESLFNMIGPYFNGGVFLDLFAGSGGVAIEAVSRGFERAVLIDKQFAAIKTIRENIAMTKEPERFDVMKMNANVALEQLASQHQKFNMVFLDPPYKAAQMVMDLATLKRLNLLAPDSMVICETDNHTELDDHVDGYRLIRQKKYGLTVISIYQIILEES</sequence>
<dbReference type="PROSITE" id="PS00092">
    <property type="entry name" value="N6_MTASE"/>
    <property type="match status" value="1"/>
</dbReference>
<evidence type="ECO:0000256" key="2">
    <source>
        <dbReference type="ARBA" id="ARBA00022679"/>
    </source>
</evidence>
<reference evidence="3 4" key="1">
    <citation type="submission" date="2023-10" db="EMBL/GenBank/DDBJ databases">
        <title>Nicoliella lavandulae sp. nov. isolated from Lavandula angustifolia flowers.</title>
        <authorList>
            <person name="Alcantara C."/>
            <person name="Zuniga M."/>
            <person name="Landete J.M."/>
            <person name="Monedero V."/>
        </authorList>
    </citation>
    <scope>NUCLEOTIDE SEQUENCE [LARGE SCALE GENOMIC DNA]</scope>
    <source>
        <strain evidence="3 4">Es01</strain>
    </source>
</reference>
<dbReference type="SUPFAM" id="SSF53335">
    <property type="entry name" value="S-adenosyl-L-methionine-dependent methyltransferases"/>
    <property type="match status" value="1"/>
</dbReference>
<dbReference type="Pfam" id="PF03602">
    <property type="entry name" value="Cons_hypoth95"/>
    <property type="match status" value="1"/>
</dbReference>
<dbReference type="CDD" id="cd02440">
    <property type="entry name" value="AdoMet_MTases"/>
    <property type="match status" value="1"/>
</dbReference>
<keyword evidence="2 3" id="KW-0808">Transferase</keyword>